<feature type="compositionally biased region" description="Polar residues" evidence="1">
    <location>
        <begin position="123"/>
        <end position="135"/>
    </location>
</feature>
<dbReference type="Proteomes" id="UP000476176">
    <property type="component" value="Unassembled WGS sequence"/>
</dbReference>
<comment type="caution">
    <text evidence="2">The sequence shown here is derived from an EMBL/GenBank/DDBJ whole genome shotgun (WGS) entry which is preliminary data.</text>
</comment>
<accession>A0A6G0PLD4</accession>
<feature type="region of interest" description="Disordered" evidence="1">
    <location>
        <begin position="56"/>
        <end position="150"/>
    </location>
</feature>
<proteinExistence type="predicted"/>
<reference evidence="2 3" key="1">
    <citation type="submission" date="2018-09" db="EMBL/GenBank/DDBJ databases">
        <title>Genomic investigation of the strawberry pathogen Phytophthora fragariae indicates pathogenicity is determined by transcriptional variation in three key races.</title>
        <authorList>
            <person name="Adams T.M."/>
            <person name="Armitage A.D."/>
            <person name="Sobczyk M.K."/>
            <person name="Bates H.J."/>
            <person name="Dunwell J.M."/>
            <person name="Nellist C.F."/>
            <person name="Harrison R.J."/>
        </authorList>
    </citation>
    <scope>NUCLEOTIDE SEQUENCE [LARGE SCALE GENOMIC DNA]</scope>
    <source>
        <strain evidence="2 3">BC-23</strain>
    </source>
</reference>
<name>A0A6G0PLD4_9STRA</name>
<sequence length="352" mass="37722">MATFDPTELDYWNGNQEAEACVQQATSVTTARDKESAPEYDYNDVKHEVDACAQQATSVTTARDEGSAPEPHCHLNNGRARRGVREHDHYEEELEMEVSAQQAASVNEARDTGSALEPETVAESCSPQSAAVTSTPDEEPATEAKSDGSVSAVRVLFKRPVCEPDPDRTVVYESFGCNTGWGPARAVLAAQERAAQAEACEVSLCEVTSSSNSRRTGEPKGEATTANTAPTTPDPLVPKHPPTESILSKEDGHSPSPVPKHPPTESILSKEDGNNLGPALKCPLPESIRCKEDDSSPGPAPERSSSESMLSEEDGGEPGPSPERDKPDEYRAEPSPHARVYTDDELDALEKG</sequence>
<dbReference type="AlphaFoldDB" id="A0A6G0PLD4"/>
<evidence type="ECO:0000313" key="3">
    <source>
        <dbReference type="Proteomes" id="UP000476176"/>
    </source>
</evidence>
<evidence type="ECO:0000313" key="2">
    <source>
        <dbReference type="EMBL" id="KAE9249199.1"/>
    </source>
</evidence>
<feature type="region of interest" description="Disordered" evidence="1">
    <location>
        <begin position="204"/>
        <end position="352"/>
    </location>
</feature>
<feature type="compositionally biased region" description="Basic and acidic residues" evidence="1">
    <location>
        <begin position="322"/>
        <end position="352"/>
    </location>
</feature>
<evidence type="ECO:0000256" key="1">
    <source>
        <dbReference type="SAM" id="MobiDB-lite"/>
    </source>
</evidence>
<dbReference type="EMBL" id="QXGC01000111">
    <property type="protein sequence ID" value="KAE9249199.1"/>
    <property type="molecule type" value="Genomic_DNA"/>
</dbReference>
<gene>
    <name evidence="2" type="ORF">PF004_g3505</name>
</gene>
<protein>
    <submittedName>
        <fullName evidence="2">Uncharacterized protein</fullName>
    </submittedName>
</protein>
<organism evidence="2 3">
    <name type="scientific">Phytophthora fragariae</name>
    <dbReference type="NCBI Taxonomy" id="53985"/>
    <lineage>
        <taxon>Eukaryota</taxon>
        <taxon>Sar</taxon>
        <taxon>Stramenopiles</taxon>
        <taxon>Oomycota</taxon>
        <taxon>Peronosporomycetes</taxon>
        <taxon>Peronosporales</taxon>
        <taxon>Peronosporaceae</taxon>
        <taxon>Phytophthora</taxon>
    </lineage>
</organism>